<evidence type="ECO:0000256" key="1">
    <source>
        <dbReference type="ARBA" id="ARBA00003065"/>
    </source>
</evidence>
<keyword evidence="4 8" id="KW-0227">DNA damage</keyword>
<evidence type="ECO:0000256" key="5">
    <source>
        <dbReference type="ARBA" id="ARBA00023172"/>
    </source>
</evidence>
<dbReference type="NCBIfam" id="TIGR00613">
    <property type="entry name" value="reco"/>
    <property type="match status" value="1"/>
</dbReference>
<keyword evidence="11" id="KW-1185">Reference proteome</keyword>
<dbReference type="eggNOG" id="COG1381">
    <property type="taxonomic scope" value="Bacteria"/>
</dbReference>
<proteinExistence type="inferred from homology"/>
<dbReference type="Gene3D" id="2.40.50.140">
    <property type="entry name" value="Nucleic acid-binding proteins"/>
    <property type="match status" value="1"/>
</dbReference>
<sequence>MAQPTYPAHALVVRKTKLGETDLIVTLLADDGRLLRAVAKGARKPTSTFSSRIELFSVVDALLVEGRNLDILKEARLVDANLGIRESMERAAAASPILELAGIIAQPELVHPKLFSCTVAGLKAACDADPAQTLSLSAACLLKVFSFAGFRPSFNECVKCGSKIDLSGGRSSVVSFSVLDGGCVCDDCSRLSEVVHLPAETIQWANYLLMSTFADIAQHPCERRVAFDVMQLCQSWSREHVGTRLKSLDFLFTCGLF</sequence>
<keyword evidence="6 8" id="KW-0234">DNA repair</keyword>
<evidence type="ECO:0000313" key="10">
    <source>
        <dbReference type="EMBL" id="ACV22209.1"/>
    </source>
</evidence>
<evidence type="ECO:0000256" key="6">
    <source>
        <dbReference type="ARBA" id="ARBA00023204"/>
    </source>
</evidence>
<dbReference type="Pfam" id="PF02565">
    <property type="entry name" value="RecO_C"/>
    <property type="match status" value="1"/>
</dbReference>
<dbReference type="PANTHER" id="PTHR33991">
    <property type="entry name" value="DNA REPAIR PROTEIN RECO"/>
    <property type="match status" value="1"/>
</dbReference>
<keyword evidence="5 8" id="KW-0233">DNA recombination</keyword>
<evidence type="ECO:0000256" key="3">
    <source>
        <dbReference type="ARBA" id="ARBA00021310"/>
    </source>
</evidence>
<evidence type="ECO:0000259" key="9">
    <source>
        <dbReference type="Pfam" id="PF11967"/>
    </source>
</evidence>
<comment type="similarity">
    <text evidence="2 8">Belongs to the RecO family.</text>
</comment>
<comment type="function">
    <text evidence="1 8">Involved in DNA repair and RecF pathway recombination.</text>
</comment>
<evidence type="ECO:0000256" key="2">
    <source>
        <dbReference type="ARBA" id="ARBA00007452"/>
    </source>
</evidence>
<dbReference type="SUPFAM" id="SSF57863">
    <property type="entry name" value="ArfGap/RecO-like zinc finger"/>
    <property type="match status" value="1"/>
</dbReference>
<evidence type="ECO:0000313" key="11">
    <source>
        <dbReference type="Proteomes" id="UP000002026"/>
    </source>
</evidence>
<dbReference type="InterPro" id="IPR042242">
    <property type="entry name" value="RecO_C"/>
</dbReference>
<dbReference type="GO" id="GO:0006310">
    <property type="term" value="P:DNA recombination"/>
    <property type="evidence" value="ECO:0007669"/>
    <property type="project" value="UniProtKB-UniRule"/>
</dbReference>
<dbReference type="InterPro" id="IPR003717">
    <property type="entry name" value="RecO"/>
</dbReference>
<reference evidence="10 11" key="1">
    <citation type="journal article" date="2009" name="Stand. Genomic Sci.">
        <title>Complete genome sequence of Slackia heliotrinireducens type strain (RHS 1).</title>
        <authorList>
            <person name="Pukall R."/>
            <person name="Lapidus A."/>
            <person name="Nolan M."/>
            <person name="Copeland A."/>
            <person name="Glavina Del Rio T."/>
            <person name="Lucas S."/>
            <person name="Chen F."/>
            <person name="Tice H."/>
            <person name="Cheng J.F."/>
            <person name="Chertkov O."/>
            <person name="Bruce D."/>
            <person name="Goodwin L."/>
            <person name="Kuske C."/>
            <person name="Brettin T."/>
            <person name="Detter J.C."/>
            <person name="Han C."/>
            <person name="Pitluck S."/>
            <person name="Pati A."/>
            <person name="Mavrommatis K."/>
            <person name="Ivanova N."/>
            <person name="Ovchinnikova G."/>
            <person name="Chen A."/>
            <person name="Palaniappan K."/>
            <person name="Schneider S."/>
            <person name="Rohde M."/>
            <person name="Chain P."/>
            <person name="D'haeseleer P."/>
            <person name="Goker M."/>
            <person name="Bristow J."/>
            <person name="Eisen J.A."/>
            <person name="Markowitz V."/>
            <person name="Kyrpides N.C."/>
            <person name="Klenk H.P."/>
            <person name="Hugenholtz P."/>
        </authorList>
    </citation>
    <scope>NUCLEOTIDE SEQUENCE [LARGE SCALE GENOMIC DNA]</scope>
    <source>
        <strain evidence="11">ATCC 29202 / DSM 20476 / NCTC 11029 / RHS 1</strain>
    </source>
</reference>
<dbReference type="EMBL" id="CP001684">
    <property type="protein sequence ID" value="ACV22209.1"/>
    <property type="molecule type" value="Genomic_DNA"/>
</dbReference>
<dbReference type="Pfam" id="PF11967">
    <property type="entry name" value="RecO_N"/>
    <property type="match status" value="1"/>
</dbReference>
<dbReference type="KEGG" id="shi:Shel_11770"/>
<dbReference type="GO" id="GO:0043590">
    <property type="term" value="C:bacterial nucleoid"/>
    <property type="evidence" value="ECO:0007669"/>
    <property type="project" value="TreeGrafter"/>
</dbReference>
<accession>C7N5M4</accession>
<gene>
    <name evidence="8" type="primary">recO</name>
    <name evidence="10" type="ordered locus">Shel_11770</name>
</gene>
<dbReference type="AlphaFoldDB" id="C7N5M4"/>
<dbReference type="PANTHER" id="PTHR33991:SF1">
    <property type="entry name" value="DNA REPAIR PROTEIN RECO"/>
    <property type="match status" value="1"/>
</dbReference>
<dbReference type="GO" id="GO:0006302">
    <property type="term" value="P:double-strand break repair"/>
    <property type="evidence" value="ECO:0007669"/>
    <property type="project" value="TreeGrafter"/>
</dbReference>
<name>C7N5M4_SLAHD</name>
<dbReference type="STRING" id="471855.Shel_11770"/>
<dbReference type="HOGENOM" id="CLU_066632_1_0_11"/>
<organism evidence="10 11">
    <name type="scientific">Slackia heliotrinireducens (strain ATCC 29202 / DSM 20476 / NCTC 11029 / RHS 1)</name>
    <name type="common">Peptococcus heliotrinreducens</name>
    <dbReference type="NCBI Taxonomy" id="471855"/>
    <lineage>
        <taxon>Bacteria</taxon>
        <taxon>Bacillati</taxon>
        <taxon>Actinomycetota</taxon>
        <taxon>Coriobacteriia</taxon>
        <taxon>Eggerthellales</taxon>
        <taxon>Eggerthellaceae</taxon>
        <taxon>Slackia</taxon>
    </lineage>
</organism>
<dbReference type="Proteomes" id="UP000002026">
    <property type="component" value="Chromosome"/>
</dbReference>
<evidence type="ECO:0000256" key="4">
    <source>
        <dbReference type="ARBA" id="ARBA00022763"/>
    </source>
</evidence>
<evidence type="ECO:0000256" key="7">
    <source>
        <dbReference type="ARBA" id="ARBA00033409"/>
    </source>
</evidence>
<dbReference type="InterPro" id="IPR037278">
    <property type="entry name" value="ARFGAP/RecO"/>
</dbReference>
<feature type="domain" description="DNA replication/recombination mediator RecO N-terminal" evidence="9">
    <location>
        <begin position="8"/>
        <end position="79"/>
    </location>
</feature>
<dbReference type="HAMAP" id="MF_00201">
    <property type="entry name" value="RecO"/>
    <property type="match status" value="1"/>
</dbReference>
<dbReference type="Gene3D" id="1.20.1440.120">
    <property type="entry name" value="Recombination protein O, C-terminal domain"/>
    <property type="match status" value="1"/>
</dbReference>
<dbReference type="InterPro" id="IPR022572">
    <property type="entry name" value="DNA_rep/recomb_RecO_N"/>
</dbReference>
<protein>
    <recommendedName>
        <fullName evidence="3 8">DNA repair protein RecO</fullName>
    </recommendedName>
    <alternativeName>
        <fullName evidence="7 8">Recombination protein O</fullName>
    </alternativeName>
</protein>
<dbReference type="InterPro" id="IPR012340">
    <property type="entry name" value="NA-bd_OB-fold"/>
</dbReference>
<dbReference type="SUPFAM" id="SSF50249">
    <property type="entry name" value="Nucleic acid-binding proteins"/>
    <property type="match status" value="1"/>
</dbReference>
<evidence type="ECO:0000256" key="8">
    <source>
        <dbReference type="HAMAP-Rule" id="MF_00201"/>
    </source>
</evidence>
<dbReference type="RefSeq" id="WP_012798312.1">
    <property type="nucleotide sequence ID" value="NC_013165.1"/>
</dbReference>